<dbReference type="Proteomes" id="UP001140206">
    <property type="component" value="Chromosome 4"/>
</dbReference>
<dbReference type="SUPFAM" id="SSF47113">
    <property type="entry name" value="Histone-fold"/>
    <property type="match status" value="1"/>
</dbReference>
<feature type="region of interest" description="Disordered" evidence="3">
    <location>
        <begin position="107"/>
        <end position="181"/>
    </location>
</feature>
<keyword evidence="6" id="KW-1185">Reference proteome</keyword>
<dbReference type="EMBL" id="JAMFTS010000004">
    <property type="protein sequence ID" value="KAJ4765934.1"/>
    <property type="molecule type" value="Genomic_DNA"/>
</dbReference>
<dbReference type="PANTHER" id="PTHR10252:SF54">
    <property type="entry name" value="CHROMATIN ACCESSIBILITY COMPLEX PROTEIN 1"/>
    <property type="match status" value="1"/>
</dbReference>
<keyword evidence="2" id="KW-0539">Nucleus</keyword>
<sequence length="181" mass="20158">METEPENQTPTTEEAPSPSPSPLTTSFPQGKVKRMMKLDRDIKKATSEATFAISLATELFIQFLTAGAHAQMTSRGRRIVRGEYVRSAVRAHQPTADFLLDCLSQPPAPASRRGTGATCQTEREGKDKDDDKEKEKKGKPLPRGTRRIDQFFQKTLVDPDTSKDENQVETLVNPEANQVEK</sequence>
<evidence type="ECO:0000256" key="2">
    <source>
        <dbReference type="ARBA" id="ARBA00023242"/>
    </source>
</evidence>
<dbReference type="InterPro" id="IPR003958">
    <property type="entry name" value="CBFA_NFYB_domain"/>
</dbReference>
<dbReference type="Gene3D" id="1.10.20.10">
    <property type="entry name" value="Histone, subunit A"/>
    <property type="match status" value="1"/>
</dbReference>
<dbReference type="InterPro" id="IPR009072">
    <property type="entry name" value="Histone-fold"/>
</dbReference>
<evidence type="ECO:0000313" key="5">
    <source>
        <dbReference type="EMBL" id="KAJ4765934.1"/>
    </source>
</evidence>
<dbReference type="CDD" id="cd22929">
    <property type="entry name" value="HFD_POLE4-like"/>
    <property type="match status" value="1"/>
</dbReference>
<dbReference type="InterPro" id="IPR050568">
    <property type="entry name" value="Transcr_DNA_Rep_Reg"/>
</dbReference>
<feature type="domain" description="Transcription factor CBF/NF-Y/archaeal histone" evidence="4">
    <location>
        <begin position="26"/>
        <end position="89"/>
    </location>
</feature>
<protein>
    <recommendedName>
        <fullName evidence="4">Transcription factor CBF/NF-Y/archaeal histone domain-containing protein</fullName>
    </recommendedName>
</protein>
<feature type="compositionally biased region" description="Low complexity" evidence="3">
    <location>
        <begin position="1"/>
        <end position="26"/>
    </location>
</feature>
<evidence type="ECO:0000256" key="1">
    <source>
        <dbReference type="ARBA" id="ARBA00004123"/>
    </source>
</evidence>
<name>A0AAV8DD39_9POAL</name>
<dbReference type="GO" id="GO:0006355">
    <property type="term" value="P:regulation of DNA-templated transcription"/>
    <property type="evidence" value="ECO:0007669"/>
    <property type="project" value="TreeGrafter"/>
</dbReference>
<feature type="region of interest" description="Disordered" evidence="3">
    <location>
        <begin position="1"/>
        <end position="31"/>
    </location>
</feature>
<evidence type="ECO:0000256" key="3">
    <source>
        <dbReference type="SAM" id="MobiDB-lite"/>
    </source>
</evidence>
<dbReference type="AlphaFoldDB" id="A0AAV8DD39"/>
<evidence type="ECO:0000313" key="6">
    <source>
        <dbReference type="Proteomes" id="UP001140206"/>
    </source>
</evidence>
<feature type="compositionally biased region" description="Basic and acidic residues" evidence="3">
    <location>
        <begin position="121"/>
        <end position="138"/>
    </location>
</feature>
<comment type="subcellular location">
    <subcellularLocation>
        <location evidence="1">Nucleus</location>
    </subcellularLocation>
</comment>
<dbReference type="GO" id="GO:0046982">
    <property type="term" value="F:protein heterodimerization activity"/>
    <property type="evidence" value="ECO:0007669"/>
    <property type="project" value="InterPro"/>
</dbReference>
<dbReference type="GO" id="GO:0005634">
    <property type="term" value="C:nucleus"/>
    <property type="evidence" value="ECO:0007669"/>
    <property type="project" value="UniProtKB-SubCell"/>
</dbReference>
<comment type="caution">
    <text evidence="5">The sequence shown here is derived from an EMBL/GenBank/DDBJ whole genome shotgun (WGS) entry which is preliminary data.</text>
</comment>
<proteinExistence type="predicted"/>
<dbReference type="GO" id="GO:0000976">
    <property type="term" value="F:transcription cis-regulatory region binding"/>
    <property type="evidence" value="ECO:0007669"/>
    <property type="project" value="TreeGrafter"/>
</dbReference>
<dbReference type="Pfam" id="PF00808">
    <property type="entry name" value="CBFD_NFYB_HMF"/>
    <property type="match status" value="1"/>
</dbReference>
<evidence type="ECO:0000259" key="4">
    <source>
        <dbReference type="Pfam" id="PF00808"/>
    </source>
</evidence>
<dbReference type="PANTHER" id="PTHR10252">
    <property type="entry name" value="HISTONE-LIKE TRANSCRIPTION FACTOR CCAAT-RELATED"/>
    <property type="match status" value="1"/>
</dbReference>
<reference evidence="5" key="1">
    <citation type="submission" date="2022-08" db="EMBL/GenBank/DDBJ databases">
        <authorList>
            <person name="Marques A."/>
        </authorList>
    </citation>
    <scope>NUCLEOTIDE SEQUENCE</scope>
    <source>
        <strain evidence="5">RhyPub2mFocal</strain>
        <tissue evidence="5">Leaves</tissue>
    </source>
</reference>
<organism evidence="5 6">
    <name type="scientific">Rhynchospora pubera</name>
    <dbReference type="NCBI Taxonomy" id="906938"/>
    <lineage>
        <taxon>Eukaryota</taxon>
        <taxon>Viridiplantae</taxon>
        <taxon>Streptophyta</taxon>
        <taxon>Embryophyta</taxon>
        <taxon>Tracheophyta</taxon>
        <taxon>Spermatophyta</taxon>
        <taxon>Magnoliopsida</taxon>
        <taxon>Liliopsida</taxon>
        <taxon>Poales</taxon>
        <taxon>Cyperaceae</taxon>
        <taxon>Cyperoideae</taxon>
        <taxon>Rhynchosporeae</taxon>
        <taxon>Rhynchospora</taxon>
    </lineage>
</organism>
<gene>
    <name evidence="5" type="ORF">LUZ62_076309</name>
</gene>
<accession>A0AAV8DD39</accession>